<dbReference type="AlphaFoldDB" id="A0A4C1T4A1"/>
<evidence type="ECO:0000313" key="2">
    <source>
        <dbReference type="EMBL" id="GBP08390.1"/>
    </source>
</evidence>
<comment type="caution">
    <text evidence="2">The sequence shown here is derived from an EMBL/GenBank/DDBJ whole genome shotgun (WGS) entry which is preliminary data.</text>
</comment>
<evidence type="ECO:0000313" key="3">
    <source>
        <dbReference type="Proteomes" id="UP000299102"/>
    </source>
</evidence>
<feature type="region of interest" description="Disordered" evidence="1">
    <location>
        <begin position="56"/>
        <end position="76"/>
    </location>
</feature>
<dbReference type="EMBL" id="BGZK01000031">
    <property type="protein sequence ID" value="GBP08390.1"/>
    <property type="molecule type" value="Genomic_DNA"/>
</dbReference>
<protein>
    <submittedName>
        <fullName evidence="2">Uncharacterized protein</fullName>
    </submittedName>
</protein>
<dbReference type="Proteomes" id="UP000299102">
    <property type="component" value="Unassembled WGS sequence"/>
</dbReference>
<reference evidence="2 3" key="1">
    <citation type="journal article" date="2019" name="Commun. Biol.">
        <title>The bagworm genome reveals a unique fibroin gene that provides high tensile strength.</title>
        <authorList>
            <person name="Kono N."/>
            <person name="Nakamura H."/>
            <person name="Ohtoshi R."/>
            <person name="Tomita M."/>
            <person name="Numata K."/>
            <person name="Arakawa K."/>
        </authorList>
    </citation>
    <scope>NUCLEOTIDE SEQUENCE [LARGE SCALE GENOMIC DNA]</scope>
</reference>
<proteinExistence type="predicted"/>
<name>A0A4C1T4A1_EUMVA</name>
<evidence type="ECO:0000256" key="1">
    <source>
        <dbReference type="SAM" id="MobiDB-lite"/>
    </source>
</evidence>
<organism evidence="2 3">
    <name type="scientific">Eumeta variegata</name>
    <name type="common">Bagworm moth</name>
    <name type="synonym">Eumeta japonica</name>
    <dbReference type="NCBI Taxonomy" id="151549"/>
    <lineage>
        <taxon>Eukaryota</taxon>
        <taxon>Metazoa</taxon>
        <taxon>Ecdysozoa</taxon>
        <taxon>Arthropoda</taxon>
        <taxon>Hexapoda</taxon>
        <taxon>Insecta</taxon>
        <taxon>Pterygota</taxon>
        <taxon>Neoptera</taxon>
        <taxon>Endopterygota</taxon>
        <taxon>Lepidoptera</taxon>
        <taxon>Glossata</taxon>
        <taxon>Ditrysia</taxon>
        <taxon>Tineoidea</taxon>
        <taxon>Psychidae</taxon>
        <taxon>Oiketicinae</taxon>
        <taxon>Eumeta</taxon>
    </lineage>
</organism>
<gene>
    <name evidence="2" type="ORF">EVAR_77099_1</name>
</gene>
<sequence length="143" mass="16819">MSEAVQIEKRIDSVPSEQQSVLFIKYSLRRKTRSIHDRFTAKGDFSRAIHRKRFTLDKRPFKPSSSSDSSGPRSRDAGPSFFAASLKIFRLRAFLRDKILQRFPSELVWNIFLTVYLNIQRLRDIIKHEVGRSRLDISTTQYR</sequence>
<accession>A0A4C1T4A1</accession>
<feature type="compositionally biased region" description="Low complexity" evidence="1">
    <location>
        <begin position="62"/>
        <end position="72"/>
    </location>
</feature>
<keyword evidence="3" id="KW-1185">Reference proteome</keyword>